<reference evidence="2" key="1">
    <citation type="submission" date="2018-06" db="EMBL/GenBank/DDBJ databases">
        <authorList>
            <consortium name="PulseNet: The National Subtyping Network for Foodborne Disease Surveillance"/>
            <person name="Tarr C.L."/>
            <person name="Trees E."/>
            <person name="Katz L.S."/>
            <person name="Carleton-Romer H.A."/>
            <person name="Stroika S."/>
            <person name="Kucerova Z."/>
            <person name="Roache K.F."/>
            <person name="Sabol A.L."/>
            <person name="Besser J."/>
            <person name="Gerner-Smidt P."/>
        </authorList>
    </citation>
    <scope>NUCLEOTIDE SEQUENCE</scope>
    <source>
        <strain evidence="2">PNUSAC003301</strain>
    </source>
</reference>
<proteinExistence type="predicted"/>
<accession>A0A5T0UIU3</accession>
<feature type="non-terminal residue" evidence="2">
    <location>
        <position position="1"/>
    </location>
</feature>
<feature type="non-terminal residue" evidence="2">
    <location>
        <position position="248"/>
    </location>
</feature>
<gene>
    <name evidence="2" type="ORF">CW563_09245</name>
</gene>
<dbReference type="EMBL" id="AACFVE010000171">
    <property type="protein sequence ID" value="EAK3904250.1"/>
    <property type="molecule type" value="Genomic_DNA"/>
</dbReference>
<feature type="compositionally biased region" description="Polar residues" evidence="1">
    <location>
        <begin position="227"/>
        <end position="248"/>
    </location>
</feature>
<evidence type="ECO:0000313" key="2">
    <source>
        <dbReference type="EMBL" id="EAK3904250.1"/>
    </source>
</evidence>
<dbReference type="AlphaFoldDB" id="A0A5T0UIU3"/>
<comment type="caution">
    <text evidence="2">The sequence shown here is derived from an EMBL/GenBank/DDBJ whole genome shotgun (WGS) entry which is preliminary data.</text>
</comment>
<feature type="region of interest" description="Disordered" evidence="1">
    <location>
        <begin position="175"/>
        <end position="248"/>
    </location>
</feature>
<feature type="compositionally biased region" description="Basic and acidic residues" evidence="1">
    <location>
        <begin position="175"/>
        <end position="219"/>
    </location>
</feature>
<name>A0A5T0UIU3_CAMJU</name>
<protein>
    <submittedName>
        <fullName evidence="2">Peptidase S8</fullName>
    </submittedName>
</protein>
<evidence type="ECO:0000256" key="1">
    <source>
        <dbReference type="SAM" id="MobiDB-lite"/>
    </source>
</evidence>
<organism evidence="2">
    <name type="scientific">Campylobacter jejuni</name>
    <dbReference type="NCBI Taxonomy" id="197"/>
    <lineage>
        <taxon>Bacteria</taxon>
        <taxon>Pseudomonadati</taxon>
        <taxon>Campylobacterota</taxon>
        <taxon>Epsilonproteobacteria</taxon>
        <taxon>Campylobacterales</taxon>
        <taxon>Campylobacteraceae</taxon>
        <taxon>Campylobacter</taxon>
    </lineage>
</organism>
<sequence length="248" mass="28258">ENVANYDFDGENYYVYTNEPNFTIKGTAHDNLDGYRFFFNGDNEFREFHHSGINHGGNPYVPYGFERSFALNDENGETKHVYTLDVLDVTGNHTTRKFFVYYQPKSEIPAAVDVERNHADAFVEQYPETSLLFFDPATQSFKELDPEEFHPDGLYSLVNKYGNVVAVMNVYTVEPEKESDGSEKQEQQEQEKQDQERHDQNDQDTKEDQAASQDQEKENTGAGFGKDNTTGSGTDQKQVTAANKQVAP</sequence>